<name>A0A0A6RRP8_9GAMM</name>
<evidence type="ECO:0000313" key="2">
    <source>
        <dbReference type="Proteomes" id="UP000030428"/>
    </source>
</evidence>
<protein>
    <submittedName>
        <fullName evidence="1">Uncharacterized protein</fullName>
    </submittedName>
</protein>
<dbReference type="Proteomes" id="UP000030428">
    <property type="component" value="Unassembled WGS sequence"/>
</dbReference>
<dbReference type="EMBL" id="JSZA02000202">
    <property type="protein sequence ID" value="KHD10845.1"/>
    <property type="molecule type" value="Genomic_DNA"/>
</dbReference>
<dbReference type="AlphaFoldDB" id="A0A0A6RRP8"/>
<sequence>MRLNIFFITLIGLVIISISLGAINLRQMDKETREFINTTMLGLFVDWNNSEFLTYTSNEFREKLTNEELSKINLVFQRLGNLLNYHGAQGGVSRNNYWDISVRYKVQASFQNGQFSATITLIKQQEKWTIDRFEYQYSFFPNRRDEGSLKVVLSPR</sequence>
<keyword evidence="2" id="KW-1185">Reference proteome</keyword>
<reference evidence="1 2" key="1">
    <citation type="journal article" date="2016" name="Front. Microbiol.">
        <title>Single-Cell (Meta-)Genomics of a Dimorphic Candidatus Thiomargarita nelsonii Reveals Genomic Plasticity.</title>
        <authorList>
            <person name="Flood B.E."/>
            <person name="Fliss P."/>
            <person name="Jones D.S."/>
            <person name="Dick G.J."/>
            <person name="Jain S."/>
            <person name="Kaster A.K."/>
            <person name="Winkel M."/>
            <person name="Mussmann M."/>
            <person name="Bailey J."/>
        </authorList>
    </citation>
    <scope>NUCLEOTIDE SEQUENCE [LARGE SCALE GENOMIC DNA]</scope>
    <source>
        <strain evidence="1">Hydrate Ridge</strain>
    </source>
</reference>
<evidence type="ECO:0000313" key="1">
    <source>
        <dbReference type="EMBL" id="KHD10845.1"/>
    </source>
</evidence>
<comment type="caution">
    <text evidence="1">The sequence shown here is derived from an EMBL/GenBank/DDBJ whole genome shotgun (WGS) entry which is preliminary data.</text>
</comment>
<proteinExistence type="predicted"/>
<accession>A0A0A6RRP8</accession>
<organism evidence="1 2">
    <name type="scientific">Candidatus Thiomargarita nelsonii</name>
    <dbReference type="NCBI Taxonomy" id="1003181"/>
    <lineage>
        <taxon>Bacteria</taxon>
        <taxon>Pseudomonadati</taxon>
        <taxon>Pseudomonadota</taxon>
        <taxon>Gammaproteobacteria</taxon>
        <taxon>Thiotrichales</taxon>
        <taxon>Thiotrichaceae</taxon>
        <taxon>Thiomargarita</taxon>
    </lineage>
</organism>
<gene>
    <name evidence="1" type="ORF">PN36_29380</name>
</gene>